<organism evidence="1 2">
    <name type="scientific">Streptomyces mobaraensis</name>
    <name type="common">Streptoverticillium mobaraense</name>
    <dbReference type="NCBI Taxonomy" id="35621"/>
    <lineage>
        <taxon>Bacteria</taxon>
        <taxon>Bacillati</taxon>
        <taxon>Actinomycetota</taxon>
        <taxon>Actinomycetes</taxon>
        <taxon>Kitasatosporales</taxon>
        <taxon>Streptomycetaceae</taxon>
        <taxon>Streptomyces</taxon>
    </lineage>
</organism>
<evidence type="ECO:0000313" key="2">
    <source>
        <dbReference type="Proteomes" id="UP000327000"/>
    </source>
</evidence>
<proteinExistence type="predicted"/>
<dbReference type="Proteomes" id="UP000327000">
    <property type="component" value="Unassembled WGS sequence"/>
</dbReference>
<sequence>MSKEPDNNSHYLIRTNVDLILFDTVPPTLKIASIDHNHHNIHHRSGPQSYGVEESLPRLFQQLDAKHNLPNTHEGGGDYRITTYVWLNLFHAGTDHAYLDFEDFDNEGSDENVQVEAINGAPVDETDAMNRASGAFYDLMVKYGTDPIAGGFYGRPTA</sequence>
<name>A0A5N5W2X2_STRMB</name>
<comment type="caution">
    <text evidence="1">The sequence shown here is derived from an EMBL/GenBank/DDBJ whole genome shotgun (WGS) entry which is preliminary data.</text>
</comment>
<evidence type="ECO:0000313" key="1">
    <source>
        <dbReference type="EMBL" id="KAB7835713.1"/>
    </source>
</evidence>
<keyword evidence="2" id="KW-1185">Reference proteome</keyword>
<dbReference type="RefSeq" id="WP_152265170.1">
    <property type="nucleotide sequence ID" value="NZ_VOKX01000106.1"/>
</dbReference>
<gene>
    <name evidence="1" type="ORF">FRZ00_26180</name>
</gene>
<dbReference type="AlphaFoldDB" id="A0A5N5W2X2"/>
<accession>A0A5N5W2X2</accession>
<protein>
    <submittedName>
        <fullName evidence="1">Uncharacterized protein</fullName>
    </submittedName>
</protein>
<dbReference type="EMBL" id="VOKX01000106">
    <property type="protein sequence ID" value="KAB7835713.1"/>
    <property type="molecule type" value="Genomic_DNA"/>
</dbReference>
<reference evidence="1 2" key="1">
    <citation type="journal article" date="2019" name="Microb. Cell Fact.">
        <title>Exploring novel herbicidin analogues by transcriptional regulator overexpression and MS/MS molecular networking.</title>
        <authorList>
            <person name="Shi Y."/>
            <person name="Gu R."/>
            <person name="Li Y."/>
            <person name="Wang X."/>
            <person name="Ren W."/>
            <person name="Li X."/>
            <person name="Wang L."/>
            <person name="Xie Y."/>
            <person name="Hong B."/>
        </authorList>
    </citation>
    <scope>NUCLEOTIDE SEQUENCE [LARGE SCALE GENOMIC DNA]</scope>
    <source>
        <strain evidence="1 2">US-43</strain>
    </source>
</reference>